<comment type="caution">
    <text evidence="1">The sequence shown here is derived from an EMBL/GenBank/DDBJ whole genome shotgun (WGS) entry which is preliminary data.</text>
</comment>
<sequence>MKPQEVIDLKRKHLLRFANENGANGELELIKSNDDWIPRPKGQQLRNLLLALENSGVFIKRSSFDALSIPKNIEIDFDDTVLLEELLPDITFIEIKTANQERVKEDFSGFFFALTENEISAAEQLGDRHKVAMFNKRTSQIVITSVADIISRSKSMTWQVSVQL</sequence>
<organism evidence="1 2">
    <name type="scientific">Oceanospirillum sediminis</name>
    <dbReference type="NCBI Taxonomy" id="2760088"/>
    <lineage>
        <taxon>Bacteria</taxon>
        <taxon>Pseudomonadati</taxon>
        <taxon>Pseudomonadota</taxon>
        <taxon>Gammaproteobacteria</taxon>
        <taxon>Oceanospirillales</taxon>
        <taxon>Oceanospirillaceae</taxon>
        <taxon>Oceanospirillum</taxon>
    </lineage>
</organism>
<accession>A0A839IYI4</accession>
<dbReference type="Proteomes" id="UP000565262">
    <property type="component" value="Unassembled WGS sequence"/>
</dbReference>
<name>A0A839IYI4_9GAMM</name>
<proteinExistence type="predicted"/>
<dbReference type="EMBL" id="JACJFM010000056">
    <property type="protein sequence ID" value="MBB1489489.1"/>
    <property type="molecule type" value="Genomic_DNA"/>
</dbReference>
<reference evidence="1 2" key="1">
    <citation type="submission" date="2020-08" db="EMBL/GenBank/DDBJ databases">
        <title>Oceanospirillum sp. nov. isolated from marine sediment.</title>
        <authorList>
            <person name="Ji X."/>
        </authorList>
    </citation>
    <scope>NUCLEOTIDE SEQUENCE [LARGE SCALE GENOMIC DNA]</scope>
    <source>
        <strain evidence="1 2">D5</strain>
    </source>
</reference>
<evidence type="ECO:0000313" key="2">
    <source>
        <dbReference type="Proteomes" id="UP000565262"/>
    </source>
</evidence>
<protein>
    <submittedName>
        <fullName evidence="1">Uncharacterized protein</fullName>
    </submittedName>
</protein>
<keyword evidence="2" id="KW-1185">Reference proteome</keyword>
<dbReference type="RefSeq" id="WP_182811840.1">
    <property type="nucleotide sequence ID" value="NZ_JACJFM010000056.1"/>
</dbReference>
<gene>
    <name evidence="1" type="ORF">H4O21_23035</name>
</gene>
<evidence type="ECO:0000313" key="1">
    <source>
        <dbReference type="EMBL" id="MBB1489489.1"/>
    </source>
</evidence>
<dbReference type="AlphaFoldDB" id="A0A839IYI4"/>